<evidence type="ECO:0000313" key="2">
    <source>
        <dbReference type="EMBL" id="APX99843.1"/>
    </source>
</evidence>
<evidence type="ECO:0000259" key="1">
    <source>
        <dbReference type="Pfam" id="PF01902"/>
    </source>
</evidence>
<reference evidence="2 3" key="1">
    <citation type="submission" date="2017-01" db="EMBL/GenBank/DDBJ databases">
        <title>Complete genome of Lacinutrix venerupis DOK2-8 isolated from seawater in Dokdo.</title>
        <authorList>
            <person name="Chi W.-J."/>
            <person name="Kim J.H."/>
        </authorList>
    </citation>
    <scope>NUCLEOTIDE SEQUENCE [LARGE SCALE GENOMIC DNA]</scope>
    <source>
        <strain evidence="2 3">DOK2-8</strain>
    </source>
</reference>
<dbReference type="Pfam" id="PF01902">
    <property type="entry name" value="Diphthami_syn_2"/>
    <property type="match status" value="1"/>
</dbReference>
<dbReference type="PIRSF" id="PIRSF039123">
    <property type="entry name" value="Diphthamide_synthase"/>
    <property type="match status" value="1"/>
</dbReference>
<dbReference type="EMBL" id="CP019352">
    <property type="protein sequence ID" value="APX99843.1"/>
    <property type="molecule type" value="Genomic_DNA"/>
</dbReference>
<keyword evidence="2" id="KW-0547">Nucleotide-binding</keyword>
<evidence type="ECO:0000313" key="3">
    <source>
        <dbReference type="Proteomes" id="UP000187506"/>
    </source>
</evidence>
<dbReference type="Proteomes" id="UP000187506">
    <property type="component" value="Chromosome"/>
</dbReference>
<feature type="domain" description="Diphthamide synthase" evidence="1">
    <location>
        <begin position="5"/>
        <end position="203"/>
    </location>
</feature>
<dbReference type="KEGG" id="lvn:BWR22_05805"/>
<name>A0AAC9PWT7_9FLAO</name>
<organism evidence="2 3">
    <name type="scientific">Lacinutrix venerupis</name>
    <dbReference type="NCBI Taxonomy" id="1486034"/>
    <lineage>
        <taxon>Bacteria</taxon>
        <taxon>Pseudomonadati</taxon>
        <taxon>Bacteroidota</taxon>
        <taxon>Flavobacteriia</taxon>
        <taxon>Flavobacteriales</taxon>
        <taxon>Flavobacteriaceae</taxon>
        <taxon>Lacinutrix</taxon>
    </lineage>
</organism>
<dbReference type="RefSeq" id="WP_076732491.1">
    <property type="nucleotide sequence ID" value="NZ_CP019352.1"/>
</dbReference>
<dbReference type="InterPro" id="IPR014729">
    <property type="entry name" value="Rossmann-like_a/b/a_fold"/>
</dbReference>
<keyword evidence="2" id="KW-0067">ATP-binding</keyword>
<dbReference type="InterPro" id="IPR002761">
    <property type="entry name" value="Diphthami_syn_dom"/>
</dbReference>
<protein>
    <submittedName>
        <fullName evidence="2">ATP-binding protein</fullName>
    </submittedName>
</protein>
<dbReference type="AlphaFoldDB" id="A0AAC9PWT7"/>
<accession>A0AAC9PWT7</accession>
<dbReference type="InterPro" id="IPR030662">
    <property type="entry name" value="DPH6/MJ0570"/>
</dbReference>
<dbReference type="Gene3D" id="3.90.1490.10">
    <property type="entry name" value="putative n-type atp pyrophosphatase, domain 2"/>
    <property type="match status" value="1"/>
</dbReference>
<dbReference type="NCBIfam" id="TIGR00290">
    <property type="entry name" value="MJ0570_dom"/>
    <property type="match status" value="1"/>
</dbReference>
<dbReference type="SUPFAM" id="SSF52402">
    <property type="entry name" value="Adenine nucleotide alpha hydrolases-like"/>
    <property type="match status" value="1"/>
</dbReference>
<sequence length="232" mass="26461">MSVKTYFNWSTGKDSALALHYLLKDPDFSVEKLVTTVNVHYNRVTMHGLPVALLKKQTEAIGIPLQTINLPEQPNMEDYETIMAKAINNLKAEGFTHSVFGDIFLEDLNQYREDNLKKVGISTVFPLWKKHTKKLITEFLNLGFKAIIVCASAKYFSEDFVGKTITKELIDNLPKAVDPCGENGEFHTFCYDGPIFKKPVPFTIGEKIYREYNTPNTETEKSGFWFCDLITE</sequence>
<dbReference type="Gene3D" id="3.40.50.620">
    <property type="entry name" value="HUPs"/>
    <property type="match status" value="1"/>
</dbReference>
<gene>
    <name evidence="2" type="ORF">BWR22_05805</name>
</gene>
<dbReference type="GO" id="GO:0005524">
    <property type="term" value="F:ATP binding"/>
    <property type="evidence" value="ECO:0007669"/>
    <property type="project" value="UniProtKB-KW"/>
</dbReference>
<keyword evidence="3" id="KW-1185">Reference proteome</keyword>
<dbReference type="CDD" id="cd01994">
    <property type="entry name" value="AANH_PF0828-like"/>
    <property type="match status" value="1"/>
</dbReference>
<proteinExistence type="predicted"/>